<sequence length="201" mass="21834">MYVIDIFKYEPSPLSPAPEPSPALGDLPTPLRCRSPASSAASVIGRLRCWRLLRDLRPARTLACAVISPPRSAAGRLRPLLAASRWLSARSTSALALRAGPLCPSSLPSRQIEGGHQEFRGGRRQPRLQSTSGDDTWRVKRSTLYTPGIMASARASSTAYLTWNFPHMNEQESRRGLQSGGGGVNKGGMCKGKISLFKKLH</sequence>
<reference evidence="2" key="1">
    <citation type="submission" date="2017-07" db="EMBL/GenBank/DDBJ databases">
        <title>Taro Niue Genome Assembly and Annotation.</title>
        <authorList>
            <person name="Atibalentja N."/>
            <person name="Keating K."/>
            <person name="Fields C.J."/>
        </authorList>
    </citation>
    <scope>NUCLEOTIDE SEQUENCE</scope>
    <source>
        <strain evidence="2">Niue_2</strain>
        <tissue evidence="2">Leaf</tissue>
    </source>
</reference>
<evidence type="ECO:0000313" key="2">
    <source>
        <dbReference type="EMBL" id="MQM16019.1"/>
    </source>
</evidence>
<protein>
    <submittedName>
        <fullName evidence="2">Uncharacterized protein</fullName>
    </submittedName>
</protein>
<dbReference type="EMBL" id="NMUH01006797">
    <property type="protein sequence ID" value="MQM16019.1"/>
    <property type="molecule type" value="Genomic_DNA"/>
</dbReference>
<comment type="caution">
    <text evidence="2">The sequence shown here is derived from an EMBL/GenBank/DDBJ whole genome shotgun (WGS) entry which is preliminary data.</text>
</comment>
<feature type="region of interest" description="Disordered" evidence="1">
    <location>
        <begin position="106"/>
        <end position="135"/>
    </location>
</feature>
<organism evidence="2 3">
    <name type="scientific">Colocasia esculenta</name>
    <name type="common">Wild taro</name>
    <name type="synonym">Arum esculentum</name>
    <dbReference type="NCBI Taxonomy" id="4460"/>
    <lineage>
        <taxon>Eukaryota</taxon>
        <taxon>Viridiplantae</taxon>
        <taxon>Streptophyta</taxon>
        <taxon>Embryophyta</taxon>
        <taxon>Tracheophyta</taxon>
        <taxon>Spermatophyta</taxon>
        <taxon>Magnoliopsida</taxon>
        <taxon>Liliopsida</taxon>
        <taxon>Araceae</taxon>
        <taxon>Aroideae</taxon>
        <taxon>Colocasieae</taxon>
        <taxon>Colocasia</taxon>
    </lineage>
</organism>
<gene>
    <name evidence="2" type="ORF">Taro_048972</name>
</gene>
<evidence type="ECO:0000256" key="1">
    <source>
        <dbReference type="SAM" id="MobiDB-lite"/>
    </source>
</evidence>
<dbReference type="Proteomes" id="UP000652761">
    <property type="component" value="Unassembled WGS sequence"/>
</dbReference>
<name>A0A843X9I8_COLES</name>
<dbReference type="AlphaFoldDB" id="A0A843X9I8"/>
<accession>A0A843X9I8</accession>
<evidence type="ECO:0000313" key="3">
    <source>
        <dbReference type="Proteomes" id="UP000652761"/>
    </source>
</evidence>
<keyword evidence="3" id="KW-1185">Reference proteome</keyword>
<proteinExistence type="predicted"/>